<evidence type="ECO:0000259" key="8">
    <source>
        <dbReference type="SMART" id="SM00849"/>
    </source>
</evidence>
<proteinExistence type="inferred from homology"/>
<dbReference type="Pfam" id="PF16123">
    <property type="entry name" value="HAGH_C"/>
    <property type="match status" value="1"/>
</dbReference>
<comment type="similarity">
    <text evidence="3 7">Belongs to the metallo-beta-lactamase superfamily. Glyoxalase II family.</text>
</comment>
<feature type="binding site" evidence="7">
    <location>
        <position position="56"/>
    </location>
    <ligand>
        <name>Zn(2+)</name>
        <dbReference type="ChEBI" id="CHEBI:29105"/>
        <label>1</label>
    </ligand>
</feature>
<dbReference type="EC" id="3.1.2.6" evidence="7"/>
<comment type="catalytic activity">
    <reaction evidence="1 7">
        <text>an S-(2-hydroxyacyl)glutathione + H2O = a 2-hydroxy carboxylate + glutathione + H(+)</text>
        <dbReference type="Rhea" id="RHEA:21864"/>
        <dbReference type="ChEBI" id="CHEBI:15377"/>
        <dbReference type="ChEBI" id="CHEBI:15378"/>
        <dbReference type="ChEBI" id="CHEBI:57925"/>
        <dbReference type="ChEBI" id="CHEBI:58896"/>
        <dbReference type="ChEBI" id="CHEBI:71261"/>
        <dbReference type="EC" id="3.1.2.6"/>
    </reaction>
</comment>
<keyword evidence="10" id="KW-1185">Reference proteome</keyword>
<feature type="binding site" evidence="7">
    <location>
        <position position="172"/>
    </location>
    <ligand>
        <name>Zn(2+)</name>
        <dbReference type="ChEBI" id="CHEBI:29105"/>
        <label>2</label>
    </ligand>
</feature>
<evidence type="ECO:0000256" key="5">
    <source>
        <dbReference type="ARBA" id="ARBA00022801"/>
    </source>
</evidence>
<evidence type="ECO:0000256" key="6">
    <source>
        <dbReference type="ARBA" id="ARBA00022833"/>
    </source>
</evidence>
<dbReference type="InterPro" id="IPR001279">
    <property type="entry name" value="Metallo-B-lactamas"/>
</dbReference>
<feature type="binding site" evidence="7">
    <location>
        <position position="134"/>
    </location>
    <ligand>
        <name>Zn(2+)</name>
        <dbReference type="ChEBI" id="CHEBI:29105"/>
        <label>2</label>
    </ligand>
</feature>
<organism evidence="9 10">
    <name type="scientific">Rhodoblastus acidophilus</name>
    <name type="common">Rhodopseudomonas acidophila</name>
    <dbReference type="NCBI Taxonomy" id="1074"/>
    <lineage>
        <taxon>Bacteria</taxon>
        <taxon>Pseudomonadati</taxon>
        <taxon>Pseudomonadota</taxon>
        <taxon>Alphaproteobacteria</taxon>
        <taxon>Hyphomicrobiales</taxon>
        <taxon>Rhodoblastaceae</taxon>
        <taxon>Rhodoblastus</taxon>
    </lineage>
</organism>
<evidence type="ECO:0000256" key="3">
    <source>
        <dbReference type="ARBA" id="ARBA00006759"/>
    </source>
</evidence>
<dbReference type="SMART" id="SM00849">
    <property type="entry name" value="Lactamase_B"/>
    <property type="match status" value="1"/>
</dbReference>
<feature type="binding site" evidence="7">
    <location>
        <position position="134"/>
    </location>
    <ligand>
        <name>Zn(2+)</name>
        <dbReference type="ChEBI" id="CHEBI:29105"/>
        <label>1</label>
    </ligand>
</feature>
<gene>
    <name evidence="7" type="primary">gloB</name>
    <name evidence="9" type="ORF">SAMN06265338_12226</name>
</gene>
<keyword evidence="5 7" id="KW-0378">Hydrolase</keyword>
<dbReference type="AlphaFoldDB" id="A0A212SBA1"/>
<feature type="domain" description="Metallo-beta-lactamase" evidence="8">
    <location>
        <begin position="13"/>
        <end position="172"/>
    </location>
</feature>
<comment type="subunit">
    <text evidence="7">Monomer.</text>
</comment>
<feature type="binding site" evidence="7">
    <location>
        <position position="60"/>
    </location>
    <ligand>
        <name>Zn(2+)</name>
        <dbReference type="ChEBI" id="CHEBI:29105"/>
        <label>2</label>
    </ligand>
</feature>
<reference evidence="10" key="1">
    <citation type="submission" date="2017-06" db="EMBL/GenBank/DDBJ databases">
        <authorList>
            <person name="Varghese N."/>
            <person name="Submissions S."/>
        </authorList>
    </citation>
    <scope>NUCLEOTIDE SEQUENCE [LARGE SCALE GENOMIC DNA]</scope>
    <source>
        <strain evidence="10">DSM 137</strain>
    </source>
</reference>
<dbReference type="RefSeq" id="WP_088522428.1">
    <property type="nucleotide sequence ID" value="NZ_FYDG01000022.1"/>
</dbReference>
<dbReference type="HAMAP" id="MF_01374">
    <property type="entry name" value="Glyoxalase_2"/>
    <property type="match status" value="1"/>
</dbReference>
<keyword evidence="6 7" id="KW-0862">Zinc</keyword>
<evidence type="ECO:0000256" key="4">
    <source>
        <dbReference type="ARBA" id="ARBA00022723"/>
    </source>
</evidence>
<dbReference type="InterPro" id="IPR036866">
    <property type="entry name" value="RibonucZ/Hydroxyglut_hydro"/>
</dbReference>
<dbReference type="PANTHER" id="PTHR43705:SF1">
    <property type="entry name" value="HYDROXYACYLGLUTATHIONE HYDROLASE GLOB"/>
    <property type="match status" value="1"/>
</dbReference>
<keyword evidence="4 7" id="KW-0479">Metal-binding</keyword>
<comment type="function">
    <text evidence="7">Thiolesterase that catalyzes the hydrolysis of S-D-lactoyl-glutathione to form glutathione and D-lactic acid.</text>
</comment>
<dbReference type="Proteomes" id="UP000198418">
    <property type="component" value="Unassembled WGS sequence"/>
</dbReference>
<dbReference type="InterPro" id="IPR032282">
    <property type="entry name" value="HAGH_C"/>
</dbReference>
<protein>
    <recommendedName>
        <fullName evidence="7">Hydroxyacylglutathione hydrolase</fullName>
        <ecNumber evidence="7">3.1.2.6</ecNumber>
    </recommendedName>
    <alternativeName>
        <fullName evidence="7">Glyoxalase II</fullName>
        <shortName evidence="7">Glx II</shortName>
    </alternativeName>
</protein>
<dbReference type="GO" id="GO:0019243">
    <property type="term" value="P:methylglyoxal catabolic process to D-lactate via S-lactoyl-glutathione"/>
    <property type="evidence" value="ECO:0007669"/>
    <property type="project" value="UniProtKB-UniRule"/>
</dbReference>
<feature type="binding site" evidence="7">
    <location>
        <position position="61"/>
    </location>
    <ligand>
        <name>Zn(2+)</name>
        <dbReference type="ChEBI" id="CHEBI:29105"/>
        <label>2</label>
    </ligand>
</feature>
<dbReference type="NCBIfam" id="TIGR03413">
    <property type="entry name" value="GSH_gloB"/>
    <property type="match status" value="1"/>
</dbReference>
<sequence>MTVQFRLLQCLSDNFCLLAHDPRTGSTICFDAPDADPIAAALDAQGWRLSEIALTHHHQDHIGGVAALKARFPAARVIGAGKDAHRLPPLDLAVTEGDEIPFGRGVARVLETPGHTLGHIVFHLADEAAVVTGDTLFSLGCGRVMEGTMPMMFASLQRLAALPAETAVYCGHEYTLANARFAATVEPDNPALLERLAEAERLRARGAVTIPTTIGRERATNPFFRTDDPKLRKILGLEDADDVEVFTELRERKNHF</sequence>
<dbReference type="Pfam" id="PF00753">
    <property type="entry name" value="Lactamase_B"/>
    <property type="match status" value="1"/>
</dbReference>
<dbReference type="PANTHER" id="PTHR43705">
    <property type="entry name" value="HYDROXYACYLGLUTATHIONE HYDROLASE"/>
    <property type="match status" value="1"/>
</dbReference>
<feature type="binding site" evidence="7">
    <location>
        <position position="115"/>
    </location>
    <ligand>
        <name>Zn(2+)</name>
        <dbReference type="ChEBI" id="CHEBI:29105"/>
        <label>1</label>
    </ligand>
</feature>
<dbReference type="InterPro" id="IPR050110">
    <property type="entry name" value="Glyoxalase_II_hydrolase"/>
</dbReference>
<evidence type="ECO:0000256" key="7">
    <source>
        <dbReference type="HAMAP-Rule" id="MF_01374"/>
    </source>
</evidence>
<accession>A0A212SBA1</accession>
<name>A0A212SBA1_RHOAC</name>
<evidence type="ECO:0000256" key="1">
    <source>
        <dbReference type="ARBA" id="ARBA00001623"/>
    </source>
</evidence>
<dbReference type="PIRSF" id="PIRSF005457">
    <property type="entry name" value="Glx"/>
    <property type="match status" value="1"/>
</dbReference>
<dbReference type="UniPathway" id="UPA00619">
    <property type="reaction ID" value="UER00676"/>
</dbReference>
<dbReference type="SUPFAM" id="SSF56281">
    <property type="entry name" value="Metallo-hydrolase/oxidoreductase"/>
    <property type="match status" value="1"/>
</dbReference>
<evidence type="ECO:0000313" key="10">
    <source>
        <dbReference type="Proteomes" id="UP000198418"/>
    </source>
</evidence>
<evidence type="ECO:0000256" key="2">
    <source>
        <dbReference type="ARBA" id="ARBA00004963"/>
    </source>
</evidence>
<dbReference type="InterPro" id="IPR035680">
    <property type="entry name" value="Clx_II_MBL"/>
</dbReference>
<comment type="pathway">
    <text evidence="2 7">Secondary metabolite metabolism; methylglyoxal degradation; (R)-lactate from methylglyoxal: step 2/2.</text>
</comment>
<dbReference type="OrthoDB" id="9802248at2"/>
<dbReference type="InterPro" id="IPR017782">
    <property type="entry name" value="Hydroxyacylglutathione_Hdrlase"/>
</dbReference>
<feature type="binding site" evidence="7">
    <location>
        <position position="58"/>
    </location>
    <ligand>
        <name>Zn(2+)</name>
        <dbReference type="ChEBI" id="CHEBI:29105"/>
        <label>1</label>
    </ligand>
</feature>
<dbReference type="Gene3D" id="3.60.15.10">
    <property type="entry name" value="Ribonuclease Z/Hydroxyacylglutathione hydrolase-like"/>
    <property type="match status" value="1"/>
</dbReference>
<comment type="cofactor">
    <cofactor evidence="7">
        <name>Zn(2+)</name>
        <dbReference type="ChEBI" id="CHEBI:29105"/>
    </cofactor>
    <text evidence="7">Binds 2 Zn(2+) ions per subunit.</text>
</comment>
<evidence type="ECO:0000313" key="9">
    <source>
        <dbReference type="EMBL" id="SNB82793.1"/>
    </source>
</evidence>
<dbReference type="EMBL" id="FYDG01000022">
    <property type="protein sequence ID" value="SNB82793.1"/>
    <property type="molecule type" value="Genomic_DNA"/>
</dbReference>
<dbReference type="GO" id="GO:0004416">
    <property type="term" value="F:hydroxyacylglutathione hydrolase activity"/>
    <property type="evidence" value="ECO:0007669"/>
    <property type="project" value="UniProtKB-UniRule"/>
</dbReference>
<dbReference type="CDD" id="cd07723">
    <property type="entry name" value="hydroxyacylglutathione_hydrolase_MBL-fold"/>
    <property type="match status" value="1"/>
</dbReference>
<dbReference type="GO" id="GO:0046872">
    <property type="term" value="F:metal ion binding"/>
    <property type="evidence" value="ECO:0007669"/>
    <property type="project" value="UniProtKB-KW"/>
</dbReference>